<keyword evidence="4" id="KW-1185">Reference proteome</keyword>
<feature type="compositionally biased region" description="Low complexity" evidence="1">
    <location>
        <begin position="80"/>
        <end position="91"/>
    </location>
</feature>
<keyword evidence="2" id="KW-1133">Transmembrane helix</keyword>
<sequence>MANDQRGRSDGLPTSGRPAGLFGLSWPVLGAAGALLVLLILGWSIALSRGGRLETAEQSNRAQAARVAELETSLTQERQAVSSPASVPAPP</sequence>
<name>A0ABS9W384_9PROT</name>
<evidence type="ECO:0000313" key="4">
    <source>
        <dbReference type="Proteomes" id="UP001201985"/>
    </source>
</evidence>
<evidence type="ECO:0000256" key="1">
    <source>
        <dbReference type="SAM" id="MobiDB-lite"/>
    </source>
</evidence>
<protein>
    <submittedName>
        <fullName evidence="3">Uncharacterized protein</fullName>
    </submittedName>
</protein>
<evidence type="ECO:0000256" key="2">
    <source>
        <dbReference type="SAM" id="Phobius"/>
    </source>
</evidence>
<organism evidence="3 4">
    <name type="scientific">Teichococcus vastitatis</name>
    <dbReference type="NCBI Taxonomy" id="2307076"/>
    <lineage>
        <taxon>Bacteria</taxon>
        <taxon>Pseudomonadati</taxon>
        <taxon>Pseudomonadota</taxon>
        <taxon>Alphaproteobacteria</taxon>
        <taxon>Acetobacterales</taxon>
        <taxon>Roseomonadaceae</taxon>
        <taxon>Roseomonas</taxon>
    </lineage>
</organism>
<dbReference type="RefSeq" id="WP_241792798.1">
    <property type="nucleotide sequence ID" value="NZ_JALBUU010000004.1"/>
</dbReference>
<feature type="transmembrane region" description="Helical" evidence="2">
    <location>
        <begin position="20"/>
        <end position="43"/>
    </location>
</feature>
<comment type="caution">
    <text evidence="3">The sequence shown here is derived from an EMBL/GenBank/DDBJ whole genome shotgun (WGS) entry which is preliminary data.</text>
</comment>
<proteinExistence type="predicted"/>
<reference evidence="3 4" key="1">
    <citation type="submission" date="2022-03" db="EMBL/GenBank/DDBJ databases">
        <title>Complete genome analysis of Roseomonas KG 17.1 : a prolific producer of plant growth promoters.</title>
        <authorList>
            <person name="Saadouli I."/>
            <person name="Najjari A."/>
            <person name="Mosbah A."/>
            <person name="Ouzari H.I."/>
        </authorList>
    </citation>
    <scope>NUCLEOTIDE SEQUENCE [LARGE SCALE GENOMIC DNA]</scope>
    <source>
        <strain evidence="3 4">KG17-1</strain>
    </source>
</reference>
<gene>
    <name evidence="3" type="ORF">MON41_07705</name>
</gene>
<dbReference type="Proteomes" id="UP001201985">
    <property type="component" value="Unassembled WGS sequence"/>
</dbReference>
<dbReference type="EMBL" id="JALBUU010000004">
    <property type="protein sequence ID" value="MCI0753641.1"/>
    <property type="molecule type" value="Genomic_DNA"/>
</dbReference>
<feature type="region of interest" description="Disordered" evidence="1">
    <location>
        <begin position="67"/>
        <end position="91"/>
    </location>
</feature>
<keyword evidence="2" id="KW-0472">Membrane</keyword>
<evidence type="ECO:0000313" key="3">
    <source>
        <dbReference type="EMBL" id="MCI0753641.1"/>
    </source>
</evidence>
<accession>A0ABS9W384</accession>
<keyword evidence="2" id="KW-0812">Transmembrane</keyword>